<dbReference type="GO" id="GO:0003677">
    <property type="term" value="F:DNA binding"/>
    <property type="evidence" value="ECO:0007669"/>
    <property type="project" value="InterPro"/>
</dbReference>
<dbReference type="InterPro" id="IPR014001">
    <property type="entry name" value="Helicase_ATP-bd"/>
</dbReference>
<dbReference type="Pfam" id="PF13307">
    <property type="entry name" value="Helicase_C_2"/>
    <property type="match status" value="1"/>
</dbReference>
<accession>A0A2Z6UJ37</accession>
<gene>
    <name evidence="2" type="ORF">MSj_01148</name>
</gene>
<proteinExistence type="predicted"/>
<dbReference type="EMBL" id="BDSG01000021">
    <property type="protein sequence ID" value="GBL09669.1"/>
    <property type="molecule type" value="Genomic_DNA"/>
</dbReference>
<dbReference type="SMART" id="SM00487">
    <property type="entry name" value="DEXDc"/>
    <property type="match status" value="1"/>
</dbReference>
<dbReference type="GO" id="GO:0005524">
    <property type="term" value="F:ATP binding"/>
    <property type="evidence" value="ECO:0007669"/>
    <property type="project" value="InterPro"/>
</dbReference>
<dbReference type="InterPro" id="IPR006935">
    <property type="entry name" value="Helicase/UvrB_N"/>
</dbReference>
<evidence type="ECO:0000313" key="3">
    <source>
        <dbReference type="Proteomes" id="UP000248272"/>
    </source>
</evidence>
<organism evidence="2 3">
    <name type="scientific">Microcystis aeruginosa Sj</name>
    <dbReference type="NCBI Taxonomy" id="1979544"/>
    <lineage>
        <taxon>Bacteria</taxon>
        <taxon>Bacillati</taxon>
        <taxon>Cyanobacteriota</taxon>
        <taxon>Cyanophyceae</taxon>
        <taxon>Oscillatoriophycideae</taxon>
        <taxon>Chroococcales</taxon>
        <taxon>Microcystaceae</taxon>
        <taxon>Microcystis</taxon>
    </lineage>
</organism>
<reference evidence="2 3" key="1">
    <citation type="journal article" date="2018" name="Front. Microbiol.">
        <title>Adaptation of the Freshwater Bloom-Forming Cyanobacterium Microcystis aeruginosa to Brackish Water Is Driven by Recent Horizontal Transfer of Sucrose Genes.</title>
        <authorList>
            <person name="Tanabe Y."/>
            <person name="Hodoki Y."/>
            <person name="Sano T."/>
            <person name="Tada K."/>
            <person name="Watanabe M.M."/>
        </authorList>
    </citation>
    <scope>NUCLEOTIDE SEQUENCE [LARGE SCALE GENOMIC DNA]</scope>
    <source>
        <strain evidence="2 3">Sj</strain>
    </source>
</reference>
<dbReference type="Pfam" id="PF04851">
    <property type="entry name" value="ResIII"/>
    <property type="match status" value="1"/>
</dbReference>
<evidence type="ECO:0000313" key="2">
    <source>
        <dbReference type="EMBL" id="GBL09669.1"/>
    </source>
</evidence>
<dbReference type="GO" id="GO:0006139">
    <property type="term" value="P:nucleobase-containing compound metabolic process"/>
    <property type="evidence" value="ECO:0007669"/>
    <property type="project" value="InterPro"/>
</dbReference>
<dbReference type="InterPro" id="IPR006555">
    <property type="entry name" value="ATP-dep_Helicase_C"/>
</dbReference>
<dbReference type="SUPFAM" id="SSF52540">
    <property type="entry name" value="P-loop containing nucleoside triphosphate hydrolases"/>
    <property type="match status" value="2"/>
</dbReference>
<protein>
    <recommendedName>
        <fullName evidence="1">Helicase ATP-binding domain-containing protein</fullName>
    </recommendedName>
</protein>
<dbReference type="SMART" id="SM00491">
    <property type="entry name" value="HELICc2"/>
    <property type="match status" value="1"/>
</dbReference>
<dbReference type="GO" id="GO:0004386">
    <property type="term" value="F:helicase activity"/>
    <property type="evidence" value="ECO:0007669"/>
    <property type="project" value="InterPro"/>
</dbReference>
<dbReference type="Proteomes" id="UP000248272">
    <property type="component" value="Unassembled WGS sequence"/>
</dbReference>
<dbReference type="AlphaFoldDB" id="A0A2Z6UJ37"/>
<comment type="caution">
    <text evidence="2">The sequence shown here is derived from an EMBL/GenBank/DDBJ whole genome shotgun (WGS) entry which is preliminary data.</text>
</comment>
<evidence type="ECO:0000259" key="1">
    <source>
        <dbReference type="PROSITE" id="PS51192"/>
    </source>
</evidence>
<dbReference type="Gene3D" id="3.40.50.300">
    <property type="entry name" value="P-loop containing nucleotide triphosphate hydrolases"/>
    <property type="match status" value="2"/>
</dbReference>
<sequence>MVDFKKKLGLKSIEKKVDPVEIYDELDRRSETGSLRPVQREILTNWWLNRKDDKDLVLKLHTGQGKTLIGLLILQSKLNQKKGPCLYVCPNKYLVKQTCQEAEKFGIGYVTIDSSNSLPDQFLNSEKILITHVQKVFNGKSVFGIGGKFTKVNTIILDDSHACIDFINESFKIKVNNSHHLYQRLFQLFEDDLREQGEGSFFEIKNGESTTFLPVPYWNWQDKKSEVVQIIIEYTSDTKVMFTWDLIKDSIDNCQCFFSGKELEISTYFSPVNQFSTFSKAEQRILMSATTQNDSFFLKGLGLNVQAINNPLTPEQEKWSGEKMILIPSLIHEELNRDYIIVRFSKQNPSRKAGLVAITSSFNKAKVYQKQGSVVVKSENIFEEVSKLKSGEYSNTVVVVNRYDGIDLPDDSCRLLIIDSMPYSESLTERYEEECRSNSDLTNIRAAQKIEQGLGRSVRGEKDYSVILIIGDDLVKFLKSSSSNRFFSSQTRNQIEIGLEVSEMAKEEDIKNGNDYTKVILELINQCLKRDDGWKEFYKEKMDANINSNPSSTGKILEILELERKAEESFFQNDPESAINHGQKIIDLYCTEDQAEKGWYLQTLARFKYKISKLESNNTQQSAFKNNSQLLKPREGINYKKLSYISENRIKRIRDWISSHENYQELSMDVNEILENLSFGQPSEKFEKALQDLGYAIGFLSQRPDKEFKKGSDNLWCVSNDEYFMFECKSEVEDSRSEITKTETGQMNNHCAWFEQEYKTDKVKRILIIPTKNVSKQGSFTHEVEIMRKGTLKSLRDRVKSFFKEFKDYSLTEISDSKMQELLVFHKLDVESLKKEYSEKYFQKK</sequence>
<dbReference type="InterPro" id="IPR027417">
    <property type="entry name" value="P-loop_NTPase"/>
</dbReference>
<name>A0A2Z6UJ37_MICAE</name>
<feature type="domain" description="Helicase ATP-binding" evidence="1">
    <location>
        <begin position="47"/>
        <end position="309"/>
    </location>
</feature>
<dbReference type="GO" id="GO:0016818">
    <property type="term" value="F:hydrolase activity, acting on acid anhydrides, in phosphorus-containing anhydrides"/>
    <property type="evidence" value="ECO:0007669"/>
    <property type="project" value="InterPro"/>
</dbReference>
<dbReference type="PROSITE" id="PS51192">
    <property type="entry name" value="HELICASE_ATP_BIND_1"/>
    <property type="match status" value="1"/>
</dbReference>